<dbReference type="GO" id="GO:0006511">
    <property type="term" value="P:ubiquitin-dependent protein catabolic process"/>
    <property type="evidence" value="ECO:0007669"/>
    <property type="project" value="TreeGrafter"/>
</dbReference>
<dbReference type="GO" id="GO:0004842">
    <property type="term" value="F:ubiquitin-protein transferase activity"/>
    <property type="evidence" value="ECO:0007669"/>
    <property type="project" value="InterPro"/>
</dbReference>
<dbReference type="AlphaFoldDB" id="A0A5E4CPE0"/>
<feature type="compositionally biased region" description="Polar residues" evidence="1">
    <location>
        <begin position="19"/>
        <end position="29"/>
    </location>
</feature>
<feature type="compositionally biased region" description="Basic and acidic residues" evidence="1">
    <location>
        <begin position="41"/>
        <end position="58"/>
    </location>
</feature>
<sequence>MEEKDLHTSTPSGDRGLSQEVSVPPTSTCKDAAQGLPLPESKGDSEPQKEAQRARQHLEVPASWEGETKDRLAAPGEKPDENSSEPKDQRNPKGSDKNDTAPITKEKEQKTQKASTQAIPSSWLNPYEGITVYFHTFIPTHITLYPKLHTVFIRGGEELGQPEWSDACEMYYTEDLHEYGSLTEDSIVIPRQSLDRAIPYKSVLPCSRGSNCTVEFEYIYKQPQKAGGHVNHCLCVKSSLLCSGGKGPLPWRLCPGLGAAVRSRLPGLHGFSPVCCPCCGLTHARGKGKE</sequence>
<protein>
    <submittedName>
        <fullName evidence="2">Uncharacterized protein</fullName>
    </submittedName>
</protein>
<dbReference type="PANTHER" id="PTHR22605:SF16">
    <property type="entry name" value="E3 UBIQUITIN-PROTEIN LIGASE RNF213"/>
    <property type="match status" value="1"/>
</dbReference>
<dbReference type="EMBL" id="CABDUW010001597">
    <property type="protein sequence ID" value="VTJ82901.1"/>
    <property type="molecule type" value="Genomic_DNA"/>
</dbReference>
<dbReference type="InterPro" id="IPR031248">
    <property type="entry name" value="RNF213"/>
</dbReference>
<dbReference type="GO" id="GO:0016887">
    <property type="term" value="F:ATP hydrolysis activity"/>
    <property type="evidence" value="ECO:0007669"/>
    <property type="project" value="InterPro"/>
</dbReference>
<dbReference type="GO" id="GO:0002040">
    <property type="term" value="P:sprouting angiogenesis"/>
    <property type="evidence" value="ECO:0007669"/>
    <property type="project" value="TreeGrafter"/>
</dbReference>
<dbReference type="GO" id="GO:0005829">
    <property type="term" value="C:cytosol"/>
    <property type="evidence" value="ECO:0007669"/>
    <property type="project" value="TreeGrafter"/>
</dbReference>
<feature type="compositionally biased region" description="Basic and acidic residues" evidence="1">
    <location>
        <begin position="66"/>
        <end position="111"/>
    </location>
</feature>
<dbReference type="GO" id="GO:2000051">
    <property type="term" value="P:negative regulation of non-canonical Wnt signaling pathway"/>
    <property type="evidence" value="ECO:0007669"/>
    <property type="project" value="TreeGrafter"/>
</dbReference>
<comment type="caution">
    <text evidence="2">The sequence shown here is derived from an EMBL/GenBank/DDBJ whole genome shotgun (WGS) entry which is preliminary data.</text>
</comment>
<evidence type="ECO:0000313" key="2">
    <source>
        <dbReference type="EMBL" id="VTJ82901.1"/>
    </source>
</evidence>
<dbReference type="GO" id="GO:0005730">
    <property type="term" value="C:nucleolus"/>
    <property type="evidence" value="ECO:0007669"/>
    <property type="project" value="TreeGrafter"/>
</dbReference>
<keyword evidence="3" id="KW-1185">Reference proteome</keyword>
<organism evidence="2 3">
    <name type="scientific">Marmota monax</name>
    <name type="common">Woodchuck</name>
    <dbReference type="NCBI Taxonomy" id="9995"/>
    <lineage>
        <taxon>Eukaryota</taxon>
        <taxon>Metazoa</taxon>
        <taxon>Chordata</taxon>
        <taxon>Craniata</taxon>
        <taxon>Vertebrata</taxon>
        <taxon>Euteleostomi</taxon>
        <taxon>Mammalia</taxon>
        <taxon>Eutheria</taxon>
        <taxon>Euarchontoglires</taxon>
        <taxon>Glires</taxon>
        <taxon>Rodentia</taxon>
        <taxon>Sciuromorpha</taxon>
        <taxon>Sciuridae</taxon>
        <taxon>Xerinae</taxon>
        <taxon>Marmotini</taxon>
        <taxon>Marmota</taxon>
    </lineage>
</organism>
<proteinExistence type="predicted"/>
<reference evidence="2" key="1">
    <citation type="submission" date="2019-04" db="EMBL/GenBank/DDBJ databases">
        <authorList>
            <person name="Alioto T."/>
            <person name="Alioto T."/>
        </authorList>
    </citation>
    <scope>NUCLEOTIDE SEQUENCE [LARGE SCALE GENOMIC DNA]</scope>
</reference>
<dbReference type="Proteomes" id="UP000335636">
    <property type="component" value="Unassembled WGS sequence"/>
</dbReference>
<accession>A0A5E4CPE0</accession>
<dbReference type="PANTHER" id="PTHR22605">
    <property type="entry name" value="RZ-TYPE DOMAIN-CONTAINING PROTEIN"/>
    <property type="match status" value="1"/>
</dbReference>
<gene>
    <name evidence="2" type="ORF">MONAX_5E032703</name>
</gene>
<evidence type="ECO:0000256" key="1">
    <source>
        <dbReference type="SAM" id="MobiDB-lite"/>
    </source>
</evidence>
<name>A0A5E4CPE0_MARMO</name>
<evidence type="ECO:0000313" key="3">
    <source>
        <dbReference type="Proteomes" id="UP000335636"/>
    </source>
</evidence>
<feature type="region of interest" description="Disordered" evidence="1">
    <location>
        <begin position="1"/>
        <end position="117"/>
    </location>
</feature>
<dbReference type="GO" id="GO:0016020">
    <property type="term" value="C:membrane"/>
    <property type="evidence" value="ECO:0007669"/>
    <property type="project" value="TreeGrafter"/>
</dbReference>